<organism evidence="2 3">
    <name type="scientific">Chitinophaga alhagiae</name>
    <dbReference type="NCBI Taxonomy" id="2203219"/>
    <lineage>
        <taxon>Bacteria</taxon>
        <taxon>Pseudomonadati</taxon>
        <taxon>Bacteroidota</taxon>
        <taxon>Chitinophagia</taxon>
        <taxon>Chitinophagales</taxon>
        <taxon>Chitinophagaceae</taxon>
        <taxon>Chitinophaga</taxon>
    </lineage>
</organism>
<protein>
    <recommendedName>
        <fullName evidence="4">Carboxypeptidase regulatory-like domain-containing protein</fullName>
    </recommendedName>
</protein>
<name>A0ABM6WC84_9BACT</name>
<keyword evidence="3" id="KW-1185">Reference proteome</keyword>
<dbReference type="RefSeq" id="WP_119077736.1">
    <property type="nucleotide sequence ID" value="NZ_CP029600.1"/>
</dbReference>
<reference evidence="2 3" key="1">
    <citation type="submission" date="2018-05" db="EMBL/GenBank/DDBJ databases">
        <title>Chitinophaga sp. nov., isolated from rhizosphere soil of Alhagi.</title>
        <authorList>
            <person name="Liu Y."/>
        </authorList>
    </citation>
    <scope>NUCLEOTIDE SEQUENCE [LARGE SCALE GENOMIC DNA]</scope>
    <source>
        <strain evidence="2 3">T22</strain>
    </source>
</reference>
<evidence type="ECO:0008006" key="4">
    <source>
        <dbReference type="Google" id="ProtNLM"/>
    </source>
</evidence>
<dbReference type="Proteomes" id="UP000246099">
    <property type="component" value="Chromosome"/>
</dbReference>
<feature type="chain" id="PRO_5046024314" description="Carboxypeptidase regulatory-like domain-containing protein" evidence="1">
    <location>
        <begin position="19"/>
        <end position="151"/>
    </location>
</feature>
<evidence type="ECO:0000313" key="3">
    <source>
        <dbReference type="Proteomes" id="UP000246099"/>
    </source>
</evidence>
<dbReference type="InterPro" id="IPR013784">
    <property type="entry name" value="Carb-bd-like_fold"/>
</dbReference>
<dbReference type="SUPFAM" id="SSF49452">
    <property type="entry name" value="Starch-binding domain-like"/>
    <property type="match status" value="1"/>
</dbReference>
<accession>A0ABM6WC84</accession>
<feature type="signal peptide" evidence="1">
    <location>
        <begin position="1"/>
        <end position="18"/>
    </location>
</feature>
<dbReference type="Pfam" id="PF13620">
    <property type="entry name" value="CarboxypepD_reg"/>
    <property type="match status" value="1"/>
</dbReference>
<keyword evidence="1" id="KW-0732">Signal</keyword>
<dbReference type="Gene3D" id="2.60.40.1120">
    <property type="entry name" value="Carboxypeptidase-like, regulatory domain"/>
    <property type="match status" value="1"/>
</dbReference>
<evidence type="ECO:0000256" key="1">
    <source>
        <dbReference type="SAM" id="SignalP"/>
    </source>
</evidence>
<proteinExistence type="predicted"/>
<gene>
    <name evidence="2" type="ORF">DLD77_07360</name>
</gene>
<sequence>MKPFLILWLLLACCAAQAQENNRSLYIINGKVADSADMAGLKIKKMDVLQGARAAGIMHAGGKRIILVTLEEELFDVQGMVTNNQGQPLRRVKIKPDGGQKAVKTDRRGRFRIAALKTGSTLTVSRKGYRRETRNIFKRPDGVITVTLQKE</sequence>
<evidence type="ECO:0000313" key="2">
    <source>
        <dbReference type="EMBL" id="AWO01523.1"/>
    </source>
</evidence>
<dbReference type="EMBL" id="CP029600">
    <property type="protein sequence ID" value="AWO01523.1"/>
    <property type="molecule type" value="Genomic_DNA"/>
</dbReference>